<comment type="caution">
    <text evidence="2">The sequence shown here is derived from an EMBL/GenBank/DDBJ whole genome shotgun (WGS) entry which is preliminary data.</text>
</comment>
<feature type="compositionally biased region" description="Low complexity" evidence="1">
    <location>
        <begin position="191"/>
        <end position="208"/>
    </location>
</feature>
<feature type="region of interest" description="Disordered" evidence="1">
    <location>
        <begin position="179"/>
        <end position="239"/>
    </location>
</feature>
<reference evidence="2" key="1">
    <citation type="journal article" date="2022" name="bioRxiv">
        <title>Sequencing and chromosome-scale assembly of the giantPleurodeles waltlgenome.</title>
        <authorList>
            <person name="Brown T."/>
            <person name="Elewa A."/>
            <person name="Iarovenko S."/>
            <person name="Subramanian E."/>
            <person name="Araus A.J."/>
            <person name="Petzold A."/>
            <person name="Susuki M."/>
            <person name="Suzuki K.-i.T."/>
            <person name="Hayashi T."/>
            <person name="Toyoda A."/>
            <person name="Oliveira C."/>
            <person name="Osipova E."/>
            <person name="Leigh N.D."/>
            <person name="Simon A."/>
            <person name="Yun M.H."/>
        </authorList>
    </citation>
    <scope>NUCLEOTIDE SEQUENCE</scope>
    <source>
        <strain evidence="2">20211129_DDA</strain>
        <tissue evidence="2">Liver</tissue>
    </source>
</reference>
<dbReference type="Proteomes" id="UP001066276">
    <property type="component" value="Chromosome 10"/>
</dbReference>
<feature type="compositionally biased region" description="Polar residues" evidence="1">
    <location>
        <begin position="537"/>
        <end position="555"/>
    </location>
</feature>
<feature type="region of interest" description="Disordered" evidence="1">
    <location>
        <begin position="127"/>
        <end position="157"/>
    </location>
</feature>
<name>A0AAV7LXF5_PLEWA</name>
<proteinExistence type="predicted"/>
<feature type="compositionally biased region" description="Low complexity" evidence="1">
    <location>
        <begin position="51"/>
        <end position="63"/>
    </location>
</feature>
<gene>
    <name evidence="2" type="ORF">NDU88_001359</name>
</gene>
<protein>
    <submittedName>
        <fullName evidence="2">Uncharacterized protein</fullName>
    </submittedName>
</protein>
<evidence type="ECO:0000313" key="3">
    <source>
        <dbReference type="Proteomes" id="UP001066276"/>
    </source>
</evidence>
<feature type="compositionally biased region" description="Polar residues" evidence="1">
    <location>
        <begin position="64"/>
        <end position="74"/>
    </location>
</feature>
<feature type="compositionally biased region" description="Polar residues" evidence="1">
    <location>
        <begin position="34"/>
        <end position="43"/>
    </location>
</feature>
<keyword evidence="3" id="KW-1185">Reference proteome</keyword>
<dbReference type="EMBL" id="JANPWB010000014">
    <property type="protein sequence ID" value="KAJ1096216.1"/>
    <property type="molecule type" value="Genomic_DNA"/>
</dbReference>
<feature type="compositionally biased region" description="Polar residues" evidence="1">
    <location>
        <begin position="224"/>
        <end position="239"/>
    </location>
</feature>
<organism evidence="2 3">
    <name type="scientific">Pleurodeles waltl</name>
    <name type="common">Iberian ribbed newt</name>
    <dbReference type="NCBI Taxonomy" id="8319"/>
    <lineage>
        <taxon>Eukaryota</taxon>
        <taxon>Metazoa</taxon>
        <taxon>Chordata</taxon>
        <taxon>Craniata</taxon>
        <taxon>Vertebrata</taxon>
        <taxon>Euteleostomi</taxon>
        <taxon>Amphibia</taxon>
        <taxon>Batrachia</taxon>
        <taxon>Caudata</taxon>
        <taxon>Salamandroidea</taxon>
        <taxon>Salamandridae</taxon>
        <taxon>Pleurodelinae</taxon>
        <taxon>Pleurodeles</taxon>
    </lineage>
</organism>
<dbReference type="AlphaFoldDB" id="A0AAV7LXF5"/>
<sequence>MARNSGDKADSAKILRSGRDKGDLIGANRRPVSTVGSQPRRNITGQGGTQESGTTLLTSTSGEDQTATESSLGGASSEKIFKEAAPQPDDGGLVLSDSCTMVRRKEKDPPISQECPPAQQYATVIQGGDLSNIKPTRGSADVQNVSQSLGGGDNDNEKEIKILDWGKDTGDKFYSLTEESDFSSADEHSPSDSGSSISSERGNASSSNEPTVRQRWRQRKCTKTRSGSQEGTEFSASSGSKTLKWDYSSINLTDVTRTTDMSTMGGQQLVNNDRGENNGGAKSDIYAASTDSGMLQSIFNSITEFQTETRIESHRARVATKRLQGTVRKVAKSCTEIEAKLCTMDERIVAVEEDVDTLKQQNVTQESQMMDIMWKLEDFENRQRRNSLRFLGIEEGLEGNDIRSYMIKPRVPTARLYIWRRGGPTGSGSDTTQHAPCIRPGPAPLASRFLGPGAVDCLLSSHPEQPSATVSSRFLAARDLTQRSRRARLHARPRSPPESASALQLDSDKATESGAGCARRDPRSSPSMCQVRKSPDTPRNSYNTRAPLRSTTYQNTLQSNPKNLKAAEIVEHPTLPHKKVLSGSTCIMFLCDYFPTY</sequence>
<evidence type="ECO:0000256" key="1">
    <source>
        <dbReference type="SAM" id="MobiDB-lite"/>
    </source>
</evidence>
<feature type="compositionally biased region" description="Basic and acidic residues" evidence="1">
    <location>
        <begin position="1"/>
        <end position="23"/>
    </location>
</feature>
<feature type="compositionally biased region" description="Basic residues" evidence="1">
    <location>
        <begin position="214"/>
        <end position="223"/>
    </location>
</feature>
<feature type="region of interest" description="Disordered" evidence="1">
    <location>
        <begin position="485"/>
        <end position="555"/>
    </location>
</feature>
<evidence type="ECO:0000313" key="2">
    <source>
        <dbReference type="EMBL" id="KAJ1096216.1"/>
    </source>
</evidence>
<feature type="region of interest" description="Disordered" evidence="1">
    <location>
        <begin position="1"/>
        <end position="94"/>
    </location>
</feature>
<accession>A0AAV7LXF5</accession>